<dbReference type="InterPro" id="IPR058592">
    <property type="entry name" value="Gtf3_C"/>
</dbReference>
<dbReference type="Gene3D" id="3.40.50.2000">
    <property type="entry name" value="Glycogen Phosphorylase B"/>
    <property type="match status" value="2"/>
</dbReference>
<dbReference type="EMBL" id="QRMN01000011">
    <property type="protein sequence ID" value="RHJ78460.1"/>
    <property type="molecule type" value="Genomic_DNA"/>
</dbReference>
<sequence>MNCYLSRNYKGLSSAGNKAKTDIEQIMEKMSFRNVGLRQTTYTNEVLSFLTTLTGVLKSPFCLHKGDKLVLQYPLKKYFSFVCNMAHLRGAKVIVLIHDLGSFRRKALTVAQEIKRLNHADYIIAHNEKMKKWLEDNGCKAKLGVLEIFDYLSESKATPKPNVKKPYSVLYAGALNVRKNTFLYEVGEYIHSFSFNLYGNGFEIDKAKGKEHFKYMGFVKSDDLIATTQGDFGLVWDGFSASACTGNFGEYLQYNNPHKTSLYIRCELPVIIWKKAALADFVQNNGIGICIDSLEDLEGILNSLSEKQYLEMKEKTAQIGKLLSEGEFAKKALLEAVNTLKQRED</sequence>
<evidence type="ECO:0000256" key="1">
    <source>
        <dbReference type="ARBA" id="ARBA00022679"/>
    </source>
</evidence>
<evidence type="ECO:0000259" key="2">
    <source>
        <dbReference type="Pfam" id="PF26334"/>
    </source>
</evidence>
<feature type="domain" description="Glucosyltransferase 3-like N-terminal" evidence="2">
    <location>
        <begin position="2"/>
        <end position="148"/>
    </location>
</feature>
<organism evidence="4 6">
    <name type="scientific">Phocaeicola vulgatus</name>
    <name type="common">Bacteroides vulgatus</name>
    <dbReference type="NCBI Taxonomy" id="821"/>
    <lineage>
        <taxon>Bacteria</taxon>
        <taxon>Pseudomonadati</taxon>
        <taxon>Bacteroidota</taxon>
        <taxon>Bacteroidia</taxon>
        <taxon>Bacteroidales</taxon>
        <taxon>Bacteroidaceae</taxon>
        <taxon>Phocaeicola</taxon>
    </lineage>
</organism>
<dbReference type="PIRSF" id="PIRSF007023">
    <property type="entry name" value="UDP-Galf_transf"/>
    <property type="match status" value="1"/>
</dbReference>
<keyword evidence="1 4" id="KW-0808">Transferase</keyword>
<dbReference type="Proteomes" id="UP000283958">
    <property type="component" value="Unassembled WGS sequence"/>
</dbReference>
<comment type="caution">
    <text evidence="4">The sequence shown here is derived from an EMBL/GenBank/DDBJ whole genome shotgun (WGS) entry which is preliminary data.</text>
</comment>
<evidence type="ECO:0000313" key="5">
    <source>
        <dbReference type="EMBL" id="RHJ78460.1"/>
    </source>
</evidence>
<dbReference type="GO" id="GO:0016740">
    <property type="term" value="F:transferase activity"/>
    <property type="evidence" value="ECO:0007669"/>
    <property type="project" value="UniProtKB-KW"/>
</dbReference>
<dbReference type="AlphaFoldDB" id="A0A396AVE3"/>
<dbReference type="Proteomes" id="UP000261278">
    <property type="component" value="Unassembled WGS sequence"/>
</dbReference>
<reference evidence="6 7" key="1">
    <citation type="submission" date="2018-08" db="EMBL/GenBank/DDBJ databases">
        <title>A genome reference for cultivated species of the human gut microbiota.</title>
        <authorList>
            <person name="Zou Y."/>
            <person name="Xue W."/>
            <person name="Luo G."/>
        </authorList>
    </citation>
    <scope>NUCLEOTIDE SEQUENCE [LARGE SCALE GENOMIC DNA]</scope>
    <source>
        <strain evidence="5 7">AM09-18</strain>
        <strain evidence="4 6">TF05-18</strain>
    </source>
</reference>
<evidence type="ECO:0000313" key="6">
    <source>
        <dbReference type="Proteomes" id="UP000261278"/>
    </source>
</evidence>
<proteinExistence type="predicted"/>
<name>A0A396AVE3_PHOVU</name>
<dbReference type="SUPFAM" id="SSF53756">
    <property type="entry name" value="UDP-Glycosyltransferase/glycogen phosphorylase"/>
    <property type="match status" value="1"/>
</dbReference>
<evidence type="ECO:0000313" key="7">
    <source>
        <dbReference type="Proteomes" id="UP000283958"/>
    </source>
</evidence>
<dbReference type="RefSeq" id="WP_117677961.1">
    <property type="nucleotide sequence ID" value="NZ_JACBPU010000002.1"/>
</dbReference>
<evidence type="ECO:0000259" key="3">
    <source>
        <dbReference type="Pfam" id="PF26337"/>
    </source>
</evidence>
<accession>A0A396AVE3</accession>
<gene>
    <name evidence="5" type="ORF">DW105_06550</name>
    <name evidence="4" type="ORF">DXC44_06470</name>
</gene>
<dbReference type="InterPro" id="IPR058591">
    <property type="entry name" value="Gtf3_N"/>
</dbReference>
<dbReference type="Pfam" id="PF26334">
    <property type="entry name" value="Gtf3_N"/>
    <property type="match status" value="1"/>
</dbReference>
<evidence type="ECO:0000313" key="4">
    <source>
        <dbReference type="EMBL" id="RGL87501.1"/>
    </source>
</evidence>
<protein>
    <submittedName>
        <fullName evidence="4">Galactofuranosyltransferase</fullName>
    </submittedName>
</protein>
<dbReference type="EMBL" id="QSSN01000005">
    <property type="protein sequence ID" value="RGL87501.1"/>
    <property type="molecule type" value="Genomic_DNA"/>
</dbReference>
<dbReference type="Pfam" id="PF26337">
    <property type="entry name" value="Gtf3_C"/>
    <property type="match status" value="1"/>
</dbReference>
<feature type="domain" description="Glucosyltransferase 3-like C-terminal" evidence="3">
    <location>
        <begin position="169"/>
        <end position="336"/>
    </location>
</feature>